<dbReference type="InterPro" id="IPR009057">
    <property type="entry name" value="Homeodomain-like_sf"/>
</dbReference>
<dbReference type="RefSeq" id="WP_203994223.1">
    <property type="nucleotide sequence ID" value="NZ_BOPB01000003.1"/>
</dbReference>
<evidence type="ECO:0000256" key="2">
    <source>
        <dbReference type="ARBA" id="ARBA00023125"/>
    </source>
</evidence>
<evidence type="ECO:0000256" key="1">
    <source>
        <dbReference type="ARBA" id="ARBA00023015"/>
    </source>
</evidence>
<keyword evidence="3" id="KW-0804">Transcription</keyword>
<dbReference type="PANTHER" id="PTHR43130">
    <property type="entry name" value="ARAC-FAMILY TRANSCRIPTIONAL REGULATOR"/>
    <property type="match status" value="1"/>
</dbReference>
<dbReference type="Gene3D" id="3.40.50.880">
    <property type="match status" value="1"/>
</dbReference>
<protein>
    <submittedName>
        <fullName evidence="5">AraC family transcriptional regulator</fullName>
    </submittedName>
</protein>
<dbReference type="SUPFAM" id="SSF46689">
    <property type="entry name" value="Homeodomain-like"/>
    <property type="match status" value="2"/>
</dbReference>
<gene>
    <name evidence="5" type="ORF">Vlu01_09000</name>
</gene>
<reference evidence="5 6" key="1">
    <citation type="submission" date="2021-01" db="EMBL/GenBank/DDBJ databases">
        <title>Whole genome shotgun sequence of Verrucosispora lutea NBRC 106530.</title>
        <authorList>
            <person name="Komaki H."/>
            <person name="Tamura T."/>
        </authorList>
    </citation>
    <scope>NUCLEOTIDE SEQUENCE [LARGE SCALE GENOMIC DNA]</scope>
    <source>
        <strain evidence="5 6">NBRC 106530</strain>
    </source>
</reference>
<dbReference type="Proteomes" id="UP000643165">
    <property type="component" value="Unassembled WGS sequence"/>
</dbReference>
<keyword evidence="6" id="KW-1185">Reference proteome</keyword>
<dbReference type="EMBL" id="BOPB01000003">
    <property type="protein sequence ID" value="GIJ20276.1"/>
    <property type="molecule type" value="Genomic_DNA"/>
</dbReference>
<dbReference type="Gene3D" id="1.10.10.60">
    <property type="entry name" value="Homeodomain-like"/>
    <property type="match status" value="2"/>
</dbReference>
<dbReference type="Pfam" id="PF12833">
    <property type="entry name" value="HTH_18"/>
    <property type="match status" value="1"/>
</dbReference>
<sequence length="316" mass="34036">MHRVVVVAYDGVVPFDLSVPVEVFGRARLADGGAAYQVRVCGATDEVRAGALGLRVPYDLSLLTEADTVVVPGMADLDTPLPEPLRAALAGSPARLLSICTGAFVLAAAGRLDGRRATTHWAAASELARRYPTVVVDPEVLFVEDESVFTSAGAAAGLDLCLHVVRRDHGAAVAAETARSCVMPLERAGGQAQFIAYEPPAPAGHNLASLLEWLTENLHRPLTLAEIAAYATMSPRSLSRHFREQTGTTPMRWLSRHRVRRAQHLLERSDQPVERIGELVGFTSPTAFRTCFRQLVGVSPRDYRATFRPPGLAVSG</sequence>
<dbReference type="Pfam" id="PF01965">
    <property type="entry name" value="DJ-1_PfpI"/>
    <property type="match status" value="1"/>
</dbReference>
<evidence type="ECO:0000256" key="3">
    <source>
        <dbReference type="ARBA" id="ARBA00023163"/>
    </source>
</evidence>
<dbReference type="PANTHER" id="PTHR43130:SF3">
    <property type="entry name" value="HTH-TYPE TRANSCRIPTIONAL REGULATOR RV1931C"/>
    <property type="match status" value="1"/>
</dbReference>
<dbReference type="InterPro" id="IPR029062">
    <property type="entry name" value="Class_I_gatase-like"/>
</dbReference>
<accession>A0ABQ4IQV2</accession>
<dbReference type="PROSITE" id="PS01124">
    <property type="entry name" value="HTH_ARAC_FAMILY_2"/>
    <property type="match status" value="1"/>
</dbReference>
<dbReference type="InterPro" id="IPR052158">
    <property type="entry name" value="INH-QAR"/>
</dbReference>
<keyword evidence="1" id="KW-0805">Transcription regulation</keyword>
<organism evidence="5 6">
    <name type="scientific">Micromonospora lutea</name>
    <dbReference type="NCBI Taxonomy" id="419825"/>
    <lineage>
        <taxon>Bacteria</taxon>
        <taxon>Bacillati</taxon>
        <taxon>Actinomycetota</taxon>
        <taxon>Actinomycetes</taxon>
        <taxon>Micromonosporales</taxon>
        <taxon>Micromonosporaceae</taxon>
        <taxon>Micromonospora</taxon>
    </lineage>
</organism>
<dbReference type="CDD" id="cd03137">
    <property type="entry name" value="GATase1_AraC_1"/>
    <property type="match status" value="1"/>
</dbReference>
<feature type="domain" description="HTH araC/xylS-type" evidence="4">
    <location>
        <begin position="208"/>
        <end position="306"/>
    </location>
</feature>
<comment type="caution">
    <text evidence="5">The sequence shown here is derived from an EMBL/GenBank/DDBJ whole genome shotgun (WGS) entry which is preliminary data.</text>
</comment>
<dbReference type="InterPro" id="IPR018060">
    <property type="entry name" value="HTH_AraC"/>
</dbReference>
<keyword evidence="2" id="KW-0238">DNA-binding</keyword>
<evidence type="ECO:0000313" key="5">
    <source>
        <dbReference type="EMBL" id="GIJ20276.1"/>
    </source>
</evidence>
<dbReference type="SMART" id="SM00342">
    <property type="entry name" value="HTH_ARAC"/>
    <property type="match status" value="1"/>
</dbReference>
<evidence type="ECO:0000259" key="4">
    <source>
        <dbReference type="PROSITE" id="PS01124"/>
    </source>
</evidence>
<dbReference type="InterPro" id="IPR018062">
    <property type="entry name" value="HTH_AraC-typ_CS"/>
</dbReference>
<proteinExistence type="predicted"/>
<name>A0ABQ4IQV2_9ACTN</name>
<dbReference type="SUPFAM" id="SSF52317">
    <property type="entry name" value="Class I glutamine amidotransferase-like"/>
    <property type="match status" value="1"/>
</dbReference>
<evidence type="ECO:0000313" key="6">
    <source>
        <dbReference type="Proteomes" id="UP000643165"/>
    </source>
</evidence>
<dbReference type="PROSITE" id="PS00041">
    <property type="entry name" value="HTH_ARAC_FAMILY_1"/>
    <property type="match status" value="1"/>
</dbReference>
<dbReference type="InterPro" id="IPR002818">
    <property type="entry name" value="DJ-1/PfpI"/>
</dbReference>